<reference evidence="3" key="1">
    <citation type="submission" date="2025-08" db="UniProtKB">
        <authorList>
            <consortium name="RefSeq"/>
        </authorList>
    </citation>
    <scope>IDENTIFICATION</scope>
    <source>
        <tissue evidence="3">Whole body</tissue>
    </source>
</reference>
<protein>
    <submittedName>
        <fullName evidence="3">Uncharacterized protein LOC107071355</fullName>
    </submittedName>
</protein>
<dbReference type="GeneID" id="107071355"/>
<keyword evidence="1" id="KW-0732">Signal</keyword>
<accession>A0ABM1J002</accession>
<gene>
    <name evidence="3" type="primary">LOC107071355</name>
</gene>
<dbReference type="RefSeq" id="XP_015185789.1">
    <property type="nucleotide sequence ID" value="XM_015330303.1"/>
</dbReference>
<organism evidence="2 3">
    <name type="scientific">Polistes dominula</name>
    <name type="common">European paper wasp</name>
    <name type="synonym">Vespa dominula</name>
    <dbReference type="NCBI Taxonomy" id="743375"/>
    <lineage>
        <taxon>Eukaryota</taxon>
        <taxon>Metazoa</taxon>
        <taxon>Ecdysozoa</taxon>
        <taxon>Arthropoda</taxon>
        <taxon>Hexapoda</taxon>
        <taxon>Insecta</taxon>
        <taxon>Pterygota</taxon>
        <taxon>Neoptera</taxon>
        <taxon>Endopterygota</taxon>
        <taxon>Hymenoptera</taxon>
        <taxon>Apocrita</taxon>
        <taxon>Aculeata</taxon>
        <taxon>Vespoidea</taxon>
        <taxon>Vespidae</taxon>
        <taxon>Polistinae</taxon>
        <taxon>Polistini</taxon>
        <taxon>Polistes</taxon>
    </lineage>
</organism>
<keyword evidence="2" id="KW-1185">Reference proteome</keyword>
<evidence type="ECO:0000313" key="2">
    <source>
        <dbReference type="Proteomes" id="UP000694924"/>
    </source>
</evidence>
<name>A0ABM1J002_POLDO</name>
<evidence type="ECO:0000256" key="1">
    <source>
        <dbReference type="SAM" id="SignalP"/>
    </source>
</evidence>
<feature type="chain" id="PRO_5046412147" evidence="1">
    <location>
        <begin position="34"/>
        <end position="137"/>
    </location>
</feature>
<feature type="signal peptide" evidence="1">
    <location>
        <begin position="1"/>
        <end position="33"/>
    </location>
</feature>
<sequence>MAKYEMCITSRPLVTLLVLSVLATILIPEPTEARPSGLIISRRKRVSDQRLAELETLLGLSTKMKGKVIVIPVGYGVIDPAKVGRKRRSASDDSLNKLSKILQIDRQDSTFLPEENNEILSLPLKDASGHLEIERQY</sequence>
<dbReference type="Proteomes" id="UP000694924">
    <property type="component" value="Unplaced"/>
</dbReference>
<proteinExistence type="predicted"/>
<evidence type="ECO:0000313" key="3">
    <source>
        <dbReference type="RefSeq" id="XP_015185789.1"/>
    </source>
</evidence>